<evidence type="ECO:0000256" key="2">
    <source>
        <dbReference type="ARBA" id="ARBA00012923"/>
    </source>
</evidence>
<organism evidence="10 11">
    <name type="scientific">Klebsormidium nitens</name>
    <name type="common">Green alga</name>
    <name type="synonym">Ulothrix nitens</name>
    <dbReference type="NCBI Taxonomy" id="105231"/>
    <lineage>
        <taxon>Eukaryota</taxon>
        <taxon>Viridiplantae</taxon>
        <taxon>Streptophyta</taxon>
        <taxon>Klebsormidiophyceae</taxon>
        <taxon>Klebsormidiales</taxon>
        <taxon>Klebsormidiaceae</taxon>
        <taxon>Klebsormidium</taxon>
    </lineage>
</organism>
<dbReference type="AlphaFoldDB" id="A0A1Y1I5P9"/>
<keyword evidence="3 5" id="KW-0808">Transferase</keyword>
<feature type="domain" description="Glycylpeptide N-tetradecanoyltransferase N-terminal" evidence="8">
    <location>
        <begin position="146"/>
        <end position="304"/>
    </location>
</feature>
<evidence type="ECO:0000256" key="7">
    <source>
        <dbReference type="SAM" id="MobiDB-lite"/>
    </source>
</evidence>
<dbReference type="FunFam" id="3.40.630.170:FF:000001">
    <property type="entry name" value="Glycylpeptide N-tetradecanoyltransferase"/>
    <property type="match status" value="1"/>
</dbReference>
<dbReference type="PANTHER" id="PTHR11377">
    <property type="entry name" value="N-MYRISTOYL TRANSFERASE"/>
    <property type="match status" value="1"/>
</dbReference>
<gene>
    <name evidence="10" type="ORF">KFL_002800050</name>
</gene>
<dbReference type="GO" id="GO:0004379">
    <property type="term" value="F:glycylpeptide N-tetradecanoyltransferase activity"/>
    <property type="evidence" value="ECO:0000318"/>
    <property type="project" value="GO_Central"/>
</dbReference>
<dbReference type="GO" id="GO:0005829">
    <property type="term" value="C:cytosol"/>
    <property type="evidence" value="ECO:0000318"/>
    <property type="project" value="GO_Central"/>
</dbReference>
<comment type="similarity">
    <text evidence="1 6">Belongs to the NMT family.</text>
</comment>
<dbReference type="PIRSF" id="PIRSF015892">
    <property type="entry name" value="N-myristl_transf"/>
    <property type="match status" value="1"/>
</dbReference>
<evidence type="ECO:0000259" key="8">
    <source>
        <dbReference type="Pfam" id="PF01233"/>
    </source>
</evidence>
<feature type="compositionally biased region" description="Low complexity" evidence="7">
    <location>
        <begin position="9"/>
        <end position="32"/>
    </location>
</feature>
<evidence type="ECO:0000313" key="11">
    <source>
        <dbReference type="Proteomes" id="UP000054558"/>
    </source>
</evidence>
<keyword evidence="11" id="KW-1185">Reference proteome</keyword>
<evidence type="ECO:0000256" key="6">
    <source>
        <dbReference type="RuleBase" id="RU004178"/>
    </source>
</evidence>
<dbReference type="STRING" id="105231.A0A1Y1I5P9"/>
<evidence type="ECO:0000256" key="4">
    <source>
        <dbReference type="ARBA" id="ARBA00023315"/>
    </source>
</evidence>
<dbReference type="EC" id="2.3.1.97" evidence="2 5"/>
<dbReference type="InterPro" id="IPR022678">
    <property type="entry name" value="NMT_CS"/>
</dbReference>
<evidence type="ECO:0000313" key="10">
    <source>
        <dbReference type="EMBL" id="GAQ86275.1"/>
    </source>
</evidence>
<comment type="function">
    <text evidence="5">Adds a myristoyl group to the N-terminal glycine residue of certain cellular proteins.</text>
</comment>
<dbReference type="Pfam" id="PF02799">
    <property type="entry name" value="NMT_C"/>
    <property type="match status" value="1"/>
</dbReference>
<evidence type="ECO:0000256" key="5">
    <source>
        <dbReference type="RuleBase" id="RU000586"/>
    </source>
</evidence>
<evidence type="ECO:0000256" key="1">
    <source>
        <dbReference type="ARBA" id="ARBA00009469"/>
    </source>
</evidence>
<dbReference type="SUPFAM" id="SSF55729">
    <property type="entry name" value="Acyl-CoA N-acyltransferases (Nat)"/>
    <property type="match status" value="2"/>
</dbReference>
<protein>
    <recommendedName>
        <fullName evidence="2 5">Glycylpeptide N-tetradecanoyltransferase</fullName>
        <ecNumber evidence="2 5">2.3.1.97</ecNumber>
    </recommendedName>
</protein>
<feature type="compositionally biased region" description="Basic and acidic residues" evidence="7">
    <location>
        <begin position="33"/>
        <end position="44"/>
    </location>
</feature>
<feature type="region of interest" description="Disordered" evidence="7">
    <location>
        <begin position="1"/>
        <end position="82"/>
    </location>
</feature>
<dbReference type="Gene3D" id="3.40.630.170">
    <property type="match status" value="1"/>
</dbReference>
<dbReference type="FunFam" id="3.40.630.30:FF:000042">
    <property type="entry name" value="Glycylpeptide N-tetradecanoyltransferase"/>
    <property type="match status" value="1"/>
</dbReference>
<evidence type="ECO:0000259" key="9">
    <source>
        <dbReference type="Pfam" id="PF02799"/>
    </source>
</evidence>
<dbReference type="InterPro" id="IPR022677">
    <property type="entry name" value="NMT_C"/>
</dbReference>
<keyword evidence="4 5" id="KW-0012">Acyltransferase</keyword>
<dbReference type="Pfam" id="PF01233">
    <property type="entry name" value="NMT"/>
    <property type="match status" value="1"/>
</dbReference>
<dbReference type="OrthoDB" id="60315at2759"/>
<dbReference type="InterPro" id="IPR000903">
    <property type="entry name" value="NMT"/>
</dbReference>
<dbReference type="GO" id="GO:0072657">
    <property type="term" value="P:protein localization to membrane"/>
    <property type="evidence" value="ECO:0000318"/>
    <property type="project" value="GO_Central"/>
</dbReference>
<reference evidence="10 11" key="1">
    <citation type="journal article" date="2014" name="Nat. Commun.">
        <title>Klebsormidium flaccidum genome reveals primary factors for plant terrestrial adaptation.</title>
        <authorList>
            <person name="Hori K."/>
            <person name="Maruyama F."/>
            <person name="Fujisawa T."/>
            <person name="Togashi T."/>
            <person name="Yamamoto N."/>
            <person name="Seo M."/>
            <person name="Sato S."/>
            <person name="Yamada T."/>
            <person name="Mori H."/>
            <person name="Tajima N."/>
            <person name="Moriyama T."/>
            <person name="Ikeuchi M."/>
            <person name="Watanabe M."/>
            <person name="Wada H."/>
            <person name="Kobayashi K."/>
            <person name="Saito M."/>
            <person name="Masuda T."/>
            <person name="Sasaki-Sekimoto Y."/>
            <person name="Mashiguchi K."/>
            <person name="Awai K."/>
            <person name="Shimojima M."/>
            <person name="Masuda S."/>
            <person name="Iwai M."/>
            <person name="Nobusawa T."/>
            <person name="Narise T."/>
            <person name="Kondo S."/>
            <person name="Saito H."/>
            <person name="Sato R."/>
            <person name="Murakawa M."/>
            <person name="Ihara Y."/>
            <person name="Oshima-Yamada Y."/>
            <person name="Ohtaka K."/>
            <person name="Satoh M."/>
            <person name="Sonobe K."/>
            <person name="Ishii M."/>
            <person name="Ohtani R."/>
            <person name="Kanamori-Sato M."/>
            <person name="Honoki R."/>
            <person name="Miyazaki D."/>
            <person name="Mochizuki H."/>
            <person name="Umetsu J."/>
            <person name="Higashi K."/>
            <person name="Shibata D."/>
            <person name="Kamiya Y."/>
            <person name="Sato N."/>
            <person name="Nakamura Y."/>
            <person name="Tabata S."/>
            <person name="Ida S."/>
            <person name="Kurokawa K."/>
            <person name="Ohta H."/>
        </authorList>
    </citation>
    <scope>NUCLEOTIDE SEQUENCE [LARGE SCALE GENOMIC DNA]</scope>
    <source>
        <strain evidence="10 11">NIES-2285</strain>
    </source>
</reference>
<dbReference type="PROSITE" id="PS00976">
    <property type="entry name" value="NMT_2"/>
    <property type="match status" value="1"/>
</dbReference>
<accession>A0A1Y1I5P9</accession>
<name>A0A1Y1I5P9_KLENI</name>
<dbReference type="PROSITE" id="PS00975">
    <property type="entry name" value="NMT_1"/>
    <property type="match status" value="1"/>
</dbReference>
<dbReference type="PANTHER" id="PTHR11377:SF5">
    <property type="entry name" value="GLYCYLPEPTIDE N-TETRADECANOYLTRANSFERASE"/>
    <property type="match status" value="1"/>
</dbReference>
<dbReference type="OMA" id="GWKRDWH"/>
<dbReference type="Proteomes" id="UP000054558">
    <property type="component" value="Unassembled WGS sequence"/>
</dbReference>
<dbReference type="InterPro" id="IPR016181">
    <property type="entry name" value="Acyl_CoA_acyltransferase"/>
</dbReference>
<evidence type="ECO:0000256" key="3">
    <source>
        <dbReference type="ARBA" id="ARBA00022679"/>
    </source>
</evidence>
<feature type="domain" description="Glycylpeptide N-tetradecanoyltransferase C-terminal" evidence="9">
    <location>
        <begin position="318"/>
        <end position="503"/>
    </location>
</feature>
<feature type="compositionally biased region" description="Basic residues" evidence="7">
    <location>
        <begin position="45"/>
        <end position="54"/>
    </location>
</feature>
<proteinExistence type="inferred from homology"/>
<sequence>MASEGPSNEGAVPWGAARAAEEAAAGQVAQEGPAEKKKWKEKLGLKGKGKKGKASGKGTDAEAAPPPPDLAGEGSNGQGDREKDIGKLMEAMTRTLANADMRGARGVPSNKDLDAAAKAAHAFWETQPVTQFSAERSAPELPEGAIQPPQKVEDVRQEPYKLPSAYEWCTCDVNDAQEIVEVYTLLTNNYVEDDDNMFRFDYSKEFLRWALKLPGYTSQWHIGVRAKTSKKLVAFISGVPARIRVQSAVVRMAEINFLCVHKKLRSKRLAPVLIREITRRVHLRDTWQAVYTAGVVLPKPLATCRYWHRSLNPKKLIDVGFSRLARNMTMARTIKLYKLPEQPLSPGIRPMHPADVPAVTALVTTYLQQFAIAPVLSEEEIAHLLLPAAGVVSSYVIGGEGGRVSDLCSFYTLPSSIIGNPEHSTLKAAYSFYNVATSVPLEQLMTDALILAKQDDFDVFNALDIQHNEAFLKDLKFGPGDGFLHYYLYNWRLNKELQPRQVGLVML</sequence>
<dbReference type="EMBL" id="DF237229">
    <property type="protein sequence ID" value="GAQ86275.1"/>
    <property type="molecule type" value="Genomic_DNA"/>
</dbReference>
<dbReference type="InterPro" id="IPR022676">
    <property type="entry name" value="NMT_N"/>
</dbReference>
<comment type="catalytic activity">
    <reaction evidence="5">
        <text>N-terminal glycyl-[protein] + tetradecanoyl-CoA = N-tetradecanoylglycyl-[protein] + CoA + H(+)</text>
        <dbReference type="Rhea" id="RHEA:15521"/>
        <dbReference type="Rhea" id="RHEA-COMP:12666"/>
        <dbReference type="Rhea" id="RHEA-COMP:12667"/>
        <dbReference type="ChEBI" id="CHEBI:15378"/>
        <dbReference type="ChEBI" id="CHEBI:57287"/>
        <dbReference type="ChEBI" id="CHEBI:57385"/>
        <dbReference type="ChEBI" id="CHEBI:64723"/>
        <dbReference type="ChEBI" id="CHEBI:133050"/>
        <dbReference type="EC" id="2.3.1.97"/>
    </reaction>
</comment>